<sequence>MKKTILSLASVLAVATTSSMVVSCDDERINISEDIEENHLGFLPNSKNEIVFSALKKANPNIDYKGLVLILYSSYAILSNSTGSLKYKRDSSAKFYYNSKLSFGSVYGNSTNCNFNKYQKKCNISINILDKTYDEKIDGKIKSRNNIYTTMEYWIDENKNFIMVTFEIKENNEEFFCNVINASIEWNDTYLVGVNMTNQ</sequence>
<dbReference type="KEGG" id="ssab:SSABA_v1c03670"/>
<dbReference type="RefSeq" id="WP_025250912.1">
    <property type="nucleotide sequence ID" value="NZ_CP006934.1"/>
</dbReference>
<evidence type="ECO:0000313" key="3">
    <source>
        <dbReference type="Proteomes" id="UP000019265"/>
    </source>
</evidence>
<dbReference type="EMBL" id="CP006934">
    <property type="protein sequence ID" value="AHI53776.1"/>
    <property type="molecule type" value="Genomic_DNA"/>
</dbReference>
<protein>
    <recommendedName>
        <fullName evidence="4">Lipoprotein</fullName>
    </recommendedName>
</protein>
<gene>
    <name evidence="2" type="ORF">SSABA_v1c03670</name>
</gene>
<evidence type="ECO:0000256" key="1">
    <source>
        <dbReference type="SAM" id="SignalP"/>
    </source>
</evidence>
<reference evidence="2 3" key="1">
    <citation type="journal article" date="2014" name="Genome Biol. Evol.">
        <title>Molecular evolution of the substrate utilization strategies and putative virulence factors in mosquito-associated Spiroplasma species.</title>
        <authorList>
            <person name="Chang T.H."/>
            <person name="Lo W.S."/>
            <person name="Ku C."/>
            <person name="Chen L.L."/>
            <person name="Kuo C.H."/>
        </authorList>
    </citation>
    <scope>NUCLEOTIDE SEQUENCE [LARGE SCALE GENOMIC DNA]</scope>
    <source>
        <strain evidence="2">Ar-1343</strain>
    </source>
</reference>
<keyword evidence="1" id="KW-0732">Signal</keyword>
<dbReference type="PROSITE" id="PS51257">
    <property type="entry name" value="PROKAR_LIPOPROTEIN"/>
    <property type="match status" value="1"/>
</dbReference>
<dbReference type="AlphaFoldDB" id="W6A9X0"/>
<dbReference type="HOGENOM" id="CLU_1348229_0_0_14"/>
<dbReference type="PATRIC" id="fig|1276257.3.peg.375"/>
<accession>W6A9X0</accession>
<feature type="signal peptide" evidence="1">
    <location>
        <begin position="1"/>
        <end position="23"/>
    </location>
</feature>
<feature type="chain" id="PRO_5004875785" description="Lipoprotein" evidence="1">
    <location>
        <begin position="24"/>
        <end position="199"/>
    </location>
</feature>
<proteinExistence type="predicted"/>
<dbReference type="OrthoDB" id="390840at2"/>
<name>W6A9X0_9MOLU</name>
<evidence type="ECO:0008006" key="4">
    <source>
        <dbReference type="Google" id="ProtNLM"/>
    </source>
</evidence>
<dbReference type="Proteomes" id="UP000019265">
    <property type="component" value="Chromosome"/>
</dbReference>
<keyword evidence="3" id="KW-1185">Reference proteome</keyword>
<evidence type="ECO:0000313" key="2">
    <source>
        <dbReference type="EMBL" id="AHI53776.1"/>
    </source>
</evidence>
<organism evidence="2 3">
    <name type="scientific">Spiroplasma sabaudiense Ar-1343</name>
    <dbReference type="NCBI Taxonomy" id="1276257"/>
    <lineage>
        <taxon>Bacteria</taxon>
        <taxon>Bacillati</taxon>
        <taxon>Mycoplasmatota</taxon>
        <taxon>Mollicutes</taxon>
        <taxon>Entomoplasmatales</taxon>
        <taxon>Spiroplasmataceae</taxon>
        <taxon>Spiroplasma</taxon>
    </lineage>
</organism>